<dbReference type="EMBL" id="ABVL01000018">
    <property type="protein sequence ID" value="EDY17624.1"/>
    <property type="molecule type" value="Genomic_DNA"/>
</dbReference>
<dbReference type="GO" id="GO:0012505">
    <property type="term" value="C:endomembrane system"/>
    <property type="evidence" value="ECO:0007669"/>
    <property type="project" value="UniProtKB-SubCell"/>
</dbReference>
<sequence length="348" mass="38445">MSHKNHARSRPLRLGFVALSDCAPIIMAKELGLYAKHGLAVELHREVGWATIRDKVLYGELDAAHAPAGLVVAANCGLGSVQVECLTGLVLNLNGNAITLSQALWNKGVRDGRTLRREIIHSDEVYTFGVVHTYSSHSLLLREWLRNHRIEPDRDVRIVIVPPAQVHANLKAGHLDGYCVGEPWNSLAVLSNTGWCVATSDEIAPRHPEKVLMVRRDFAERSSHEHLALIAALLEACEFCTRPENRERLMETLAQPEYVSAPIQALRMGMAGTFDYGNGRVEKHSSFHLFAGEDVNAPTPDKAAWVVRNLVKSGVVKDPSLIPMERIADWFRADLFAQAAQLTSALVP</sequence>
<proteinExistence type="predicted"/>
<keyword evidence="2" id="KW-0813">Transport</keyword>
<keyword evidence="6" id="KW-0067">ATP-binding</keyword>
<evidence type="ECO:0000256" key="3">
    <source>
        <dbReference type="ARBA" id="ARBA00022475"/>
    </source>
</evidence>
<keyword evidence="6" id="KW-0547">Nucleotide-binding</keyword>
<dbReference type="PANTHER" id="PTHR30024:SF43">
    <property type="entry name" value="BLL4572 PROTEIN"/>
    <property type="match status" value="1"/>
</dbReference>
<dbReference type="PANTHER" id="PTHR30024">
    <property type="entry name" value="ALIPHATIC SULFONATES-BINDING PROTEIN-RELATED"/>
    <property type="match status" value="1"/>
</dbReference>
<evidence type="ECO:0000313" key="6">
    <source>
        <dbReference type="EMBL" id="EDY17624.1"/>
    </source>
</evidence>
<keyword evidence="3" id="KW-1003">Cell membrane</keyword>
<evidence type="ECO:0000256" key="4">
    <source>
        <dbReference type="ARBA" id="ARBA00022519"/>
    </source>
</evidence>
<accession>B4D7K7</accession>
<dbReference type="CDD" id="cd13553">
    <property type="entry name" value="PBP2_NrtA_CpmA_like"/>
    <property type="match status" value="1"/>
</dbReference>
<dbReference type="SUPFAM" id="SSF53850">
    <property type="entry name" value="Periplasmic binding protein-like II"/>
    <property type="match status" value="1"/>
</dbReference>
<evidence type="ECO:0000256" key="1">
    <source>
        <dbReference type="ARBA" id="ARBA00004308"/>
    </source>
</evidence>
<gene>
    <name evidence="6" type="ORF">CfE428DRAFT_4922</name>
</gene>
<evidence type="ECO:0000256" key="5">
    <source>
        <dbReference type="ARBA" id="ARBA00023136"/>
    </source>
</evidence>
<dbReference type="eggNOG" id="COG0715">
    <property type="taxonomic scope" value="Bacteria"/>
</dbReference>
<dbReference type="GO" id="GO:0005524">
    <property type="term" value="F:ATP binding"/>
    <property type="evidence" value="ECO:0007669"/>
    <property type="project" value="UniProtKB-KW"/>
</dbReference>
<dbReference type="RefSeq" id="WP_006982243.1">
    <property type="nucleotide sequence ID" value="NZ_ABVL01000018.1"/>
</dbReference>
<dbReference type="Proteomes" id="UP000005824">
    <property type="component" value="Unassembled WGS sequence"/>
</dbReference>
<keyword evidence="7" id="KW-1185">Reference proteome</keyword>
<protein>
    <submittedName>
        <fullName evidence="6">Nitrate ABC transporter, ATP-binding protein NtrC</fullName>
    </submittedName>
</protein>
<dbReference type="Pfam" id="PF13379">
    <property type="entry name" value="NMT1_2"/>
    <property type="match status" value="1"/>
</dbReference>
<dbReference type="InterPro" id="IPR044527">
    <property type="entry name" value="NrtA/CpmA_ABC-bd_dom"/>
</dbReference>
<keyword evidence="5" id="KW-0472">Membrane</keyword>
<dbReference type="Gene3D" id="3.40.190.10">
    <property type="entry name" value="Periplasmic binding protein-like II"/>
    <property type="match status" value="2"/>
</dbReference>
<comment type="subcellular location">
    <subcellularLocation>
        <location evidence="1">Endomembrane system</location>
    </subcellularLocation>
</comment>
<keyword evidence="4" id="KW-0997">Cell inner membrane</keyword>
<dbReference type="STRING" id="497964.CfE428DRAFT_4922"/>
<evidence type="ECO:0000313" key="7">
    <source>
        <dbReference type="Proteomes" id="UP000005824"/>
    </source>
</evidence>
<dbReference type="AlphaFoldDB" id="B4D7K7"/>
<organism evidence="6 7">
    <name type="scientific">Chthoniobacter flavus Ellin428</name>
    <dbReference type="NCBI Taxonomy" id="497964"/>
    <lineage>
        <taxon>Bacteria</taxon>
        <taxon>Pseudomonadati</taxon>
        <taxon>Verrucomicrobiota</taxon>
        <taxon>Spartobacteria</taxon>
        <taxon>Chthoniobacterales</taxon>
        <taxon>Chthoniobacteraceae</taxon>
        <taxon>Chthoniobacter</taxon>
    </lineage>
</organism>
<evidence type="ECO:0000256" key="2">
    <source>
        <dbReference type="ARBA" id="ARBA00022448"/>
    </source>
</evidence>
<dbReference type="InParanoid" id="B4D7K7"/>
<reference evidence="6 7" key="1">
    <citation type="journal article" date="2011" name="J. Bacteriol.">
        <title>Genome sequence of Chthoniobacter flavus Ellin428, an aerobic heterotrophic soil bacterium.</title>
        <authorList>
            <person name="Kant R."/>
            <person name="van Passel M.W."/>
            <person name="Palva A."/>
            <person name="Lucas S."/>
            <person name="Lapidus A."/>
            <person name="Glavina Del Rio T."/>
            <person name="Dalin E."/>
            <person name="Tice H."/>
            <person name="Bruce D."/>
            <person name="Goodwin L."/>
            <person name="Pitluck S."/>
            <person name="Larimer F.W."/>
            <person name="Land M.L."/>
            <person name="Hauser L."/>
            <person name="Sangwan P."/>
            <person name="de Vos W.M."/>
            <person name="Janssen P.H."/>
            <person name="Smidt H."/>
        </authorList>
    </citation>
    <scope>NUCLEOTIDE SEQUENCE [LARGE SCALE GENOMIC DNA]</scope>
    <source>
        <strain evidence="6 7">Ellin428</strain>
    </source>
</reference>
<name>B4D7K7_9BACT</name>
<comment type="caution">
    <text evidence="6">The sequence shown here is derived from an EMBL/GenBank/DDBJ whole genome shotgun (WGS) entry which is preliminary data.</text>
</comment>